<evidence type="ECO:0000313" key="11">
    <source>
        <dbReference type="Proteomes" id="UP000295560"/>
    </source>
</evidence>
<comment type="subcellular location">
    <subcellularLocation>
        <location evidence="1">Cell membrane</location>
        <topology evidence="1">Multi-pass membrane protein</topology>
    </subcellularLocation>
</comment>
<keyword evidence="5 7" id="KW-1133">Transmembrane helix</keyword>
<reference evidence="10 11" key="1">
    <citation type="submission" date="2019-03" db="EMBL/GenBank/DDBJ databases">
        <title>Sequencing the genomes of 1000 actinobacteria strains.</title>
        <authorList>
            <person name="Klenk H.-P."/>
        </authorList>
    </citation>
    <scope>NUCLEOTIDE SEQUENCE [LARGE SCALE GENOMIC DNA]</scope>
    <source>
        <strain evidence="10 11">DSM 44969</strain>
    </source>
</reference>
<proteinExistence type="predicted"/>
<dbReference type="Proteomes" id="UP000295560">
    <property type="component" value="Unassembled WGS sequence"/>
</dbReference>
<dbReference type="InterPro" id="IPR003439">
    <property type="entry name" value="ABC_transporter-like_ATP-bd"/>
</dbReference>
<dbReference type="GO" id="GO:0034040">
    <property type="term" value="F:ATPase-coupled lipid transmembrane transporter activity"/>
    <property type="evidence" value="ECO:0007669"/>
    <property type="project" value="TreeGrafter"/>
</dbReference>
<evidence type="ECO:0000256" key="4">
    <source>
        <dbReference type="ARBA" id="ARBA00022840"/>
    </source>
</evidence>
<organism evidence="10 11">
    <name type="scientific">Pseudonocardia endophytica</name>
    <dbReference type="NCBI Taxonomy" id="401976"/>
    <lineage>
        <taxon>Bacteria</taxon>
        <taxon>Bacillati</taxon>
        <taxon>Actinomycetota</taxon>
        <taxon>Actinomycetes</taxon>
        <taxon>Pseudonocardiales</taxon>
        <taxon>Pseudonocardiaceae</taxon>
        <taxon>Pseudonocardia</taxon>
    </lineage>
</organism>
<dbReference type="GO" id="GO:0005524">
    <property type="term" value="F:ATP binding"/>
    <property type="evidence" value="ECO:0007669"/>
    <property type="project" value="UniProtKB-KW"/>
</dbReference>
<evidence type="ECO:0000259" key="8">
    <source>
        <dbReference type="PROSITE" id="PS50893"/>
    </source>
</evidence>
<evidence type="ECO:0000256" key="3">
    <source>
        <dbReference type="ARBA" id="ARBA00022741"/>
    </source>
</evidence>
<dbReference type="PANTHER" id="PTHR24221">
    <property type="entry name" value="ATP-BINDING CASSETTE SUB-FAMILY B"/>
    <property type="match status" value="1"/>
</dbReference>
<dbReference type="PROSITE" id="PS00211">
    <property type="entry name" value="ABC_TRANSPORTER_1"/>
    <property type="match status" value="1"/>
</dbReference>
<dbReference type="PANTHER" id="PTHR24221:SF654">
    <property type="entry name" value="ATP-BINDING CASSETTE SUB-FAMILY B MEMBER 6"/>
    <property type="match status" value="1"/>
</dbReference>
<dbReference type="InterPro" id="IPR011527">
    <property type="entry name" value="ABC1_TM_dom"/>
</dbReference>
<feature type="transmembrane region" description="Helical" evidence="7">
    <location>
        <begin position="141"/>
        <end position="161"/>
    </location>
</feature>
<evidence type="ECO:0000256" key="2">
    <source>
        <dbReference type="ARBA" id="ARBA00022692"/>
    </source>
</evidence>
<accession>A0A4R1HSD0</accession>
<dbReference type="GO" id="GO:0140359">
    <property type="term" value="F:ABC-type transporter activity"/>
    <property type="evidence" value="ECO:0007669"/>
    <property type="project" value="InterPro"/>
</dbReference>
<sequence length="504" mass="50773">MTRRLVLAGAAASAASLASVALVATAVWLVVTAGGRPGIAALSGAIVAVRALAVSAGLLRYVERLAGHDAVLAGLADRRARVVADLVPRSTTIARGRWVHRLVSDVDAVGDLVVRGVLPAVAVGLTGTAAVLLALVAGAPAAAVAITAGVVAVVALVPVAVRRAGARAEGIAVGREELSAAALEITRAGTDLAVFGALDRAERAAGACAARVGAAERTAAREQGVLRGVAGLTVAAALAGSVAGAAHLGPAWAAVVPVVVSAVLAEAFALLVAAPRLAVARAARRRLDSIGTGPVPAHGDGVPGGGTPHLRLRDPALDLDLPPGSRVLLSGPSGSGKSTLLAALWRVREPVGEYTLDGVDVRTLDPGAVRERVGGLWQDAHLPRSTLRDALLIARPGRSDDALRAALAAADLTPDVVDGGLDGALAEGAENLSGGQRRRLLVARTLLADHPVQLFDEPAEGLAPADADRLLHTLFTLRPPGRTVVVVSHHVPADLPAGVRHLTL</sequence>
<dbReference type="GO" id="GO:0005886">
    <property type="term" value="C:plasma membrane"/>
    <property type="evidence" value="ECO:0007669"/>
    <property type="project" value="UniProtKB-SubCell"/>
</dbReference>
<dbReference type="SMART" id="SM00382">
    <property type="entry name" value="AAA"/>
    <property type="match status" value="1"/>
</dbReference>
<feature type="transmembrane region" description="Helical" evidence="7">
    <location>
        <begin position="39"/>
        <end position="59"/>
    </location>
</feature>
<keyword evidence="3" id="KW-0547">Nucleotide-binding</keyword>
<feature type="transmembrane region" description="Helical" evidence="7">
    <location>
        <begin position="112"/>
        <end position="135"/>
    </location>
</feature>
<feature type="domain" description="ABC transporter" evidence="8">
    <location>
        <begin position="285"/>
        <end position="504"/>
    </location>
</feature>
<dbReference type="Pfam" id="PF00005">
    <property type="entry name" value="ABC_tran"/>
    <property type="match status" value="1"/>
</dbReference>
<evidence type="ECO:0000256" key="1">
    <source>
        <dbReference type="ARBA" id="ARBA00004651"/>
    </source>
</evidence>
<dbReference type="InterPro" id="IPR027417">
    <property type="entry name" value="P-loop_NTPase"/>
</dbReference>
<dbReference type="GO" id="GO:0016887">
    <property type="term" value="F:ATP hydrolysis activity"/>
    <property type="evidence" value="ECO:0007669"/>
    <property type="project" value="InterPro"/>
</dbReference>
<dbReference type="InterPro" id="IPR003593">
    <property type="entry name" value="AAA+_ATPase"/>
</dbReference>
<dbReference type="EMBL" id="SMFZ01000001">
    <property type="protein sequence ID" value="TCK25554.1"/>
    <property type="molecule type" value="Genomic_DNA"/>
</dbReference>
<dbReference type="Gene3D" id="1.20.1560.10">
    <property type="entry name" value="ABC transporter type 1, transmembrane domain"/>
    <property type="match status" value="1"/>
</dbReference>
<keyword evidence="4 10" id="KW-0067">ATP-binding</keyword>
<dbReference type="InterPro" id="IPR036640">
    <property type="entry name" value="ABC1_TM_sf"/>
</dbReference>
<evidence type="ECO:0000259" key="9">
    <source>
        <dbReference type="PROSITE" id="PS50929"/>
    </source>
</evidence>
<dbReference type="InterPro" id="IPR017871">
    <property type="entry name" value="ABC_transporter-like_CS"/>
</dbReference>
<keyword evidence="11" id="KW-1185">Reference proteome</keyword>
<evidence type="ECO:0000313" key="10">
    <source>
        <dbReference type="EMBL" id="TCK25554.1"/>
    </source>
</evidence>
<protein>
    <submittedName>
        <fullName evidence="10">ATP-binding cassette subfamily C protein/ATP-binding cassette subfamily C protein CydC</fullName>
    </submittedName>
</protein>
<dbReference type="PROSITE" id="PS50929">
    <property type="entry name" value="ABC_TM1F"/>
    <property type="match status" value="1"/>
</dbReference>
<dbReference type="Gene3D" id="3.40.50.300">
    <property type="entry name" value="P-loop containing nucleotide triphosphate hydrolases"/>
    <property type="match status" value="1"/>
</dbReference>
<dbReference type="PROSITE" id="PS50893">
    <property type="entry name" value="ABC_TRANSPORTER_2"/>
    <property type="match status" value="1"/>
</dbReference>
<keyword evidence="6 7" id="KW-0472">Membrane</keyword>
<dbReference type="OrthoDB" id="3237158at2"/>
<name>A0A4R1HSD0_PSEEN</name>
<dbReference type="InterPro" id="IPR039421">
    <property type="entry name" value="Type_1_exporter"/>
</dbReference>
<feature type="transmembrane region" description="Helical" evidence="7">
    <location>
        <begin position="225"/>
        <end position="246"/>
    </location>
</feature>
<keyword evidence="2 7" id="KW-0812">Transmembrane</keyword>
<feature type="domain" description="ABC transmembrane type-1" evidence="9">
    <location>
        <begin position="6"/>
        <end position="248"/>
    </location>
</feature>
<evidence type="ECO:0000256" key="7">
    <source>
        <dbReference type="SAM" id="Phobius"/>
    </source>
</evidence>
<evidence type="ECO:0000256" key="5">
    <source>
        <dbReference type="ARBA" id="ARBA00022989"/>
    </source>
</evidence>
<feature type="transmembrane region" description="Helical" evidence="7">
    <location>
        <begin position="252"/>
        <end position="279"/>
    </location>
</feature>
<comment type="caution">
    <text evidence="10">The sequence shown here is derived from an EMBL/GenBank/DDBJ whole genome shotgun (WGS) entry which is preliminary data.</text>
</comment>
<evidence type="ECO:0000256" key="6">
    <source>
        <dbReference type="ARBA" id="ARBA00023136"/>
    </source>
</evidence>
<gene>
    <name evidence="10" type="ORF">EV378_1367</name>
</gene>
<dbReference type="AlphaFoldDB" id="A0A4R1HSD0"/>
<dbReference type="SUPFAM" id="SSF52540">
    <property type="entry name" value="P-loop containing nucleoside triphosphate hydrolases"/>
    <property type="match status" value="1"/>
</dbReference>
<dbReference type="SUPFAM" id="SSF90123">
    <property type="entry name" value="ABC transporter transmembrane region"/>
    <property type="match status" value="1"/>
</dbReference>
<dbReference type="RefSeq" id="WP_132421875.1">
    <property type="nucleotide sequence ID" value="NZ_SMFZ01000001.1"/>
</dbReference>